<accession>A0A9W4TZD3</accession>
<dbReference type="GO" id="GO:0004497">
    <property type="term" value="F:monooxygenase activity"/>
    <property type="evidence" value="ECO:0007669"/>
    <property type="project" value="InterPro"/>
</dbReference>
<dbReference type="PANTHER" id="PTHR46300:SF9">
    <property type="entry name" value="P450, PUTATIVE-RELATED"/>
    <property type="match status" value="1"/>
</dbReference>
<name>A0A9W4TZD3_9ASCO</name>
<dbReference type="SUPFAM" id="SSF48264">
    <property type="entry name" value="Cytochrome P450"/>
    <property type="match status" value="1"/>
</dbReference>
<dbReference type="Proteomes" id="UP001152885">
    <property type="component" value="Unassembled WGS sequence"/>
</dbReference>
<dbReference type="PANTHER" id="PTHR46300">
    <property type="entry name" value="P450, PUTATIVE (EUROFUNG)-RELATED-RELATED"/>
    <property type="match status" value="1"/>
</dbReference>
<evidence type="ECO:0000256" key="1">
    <source>
        <dbReference type="ARBA" id="ARBA00010617"/>
    </source>
</evidence>
<dbReference type="PRINTS" id="PR00385">
    <property type="entry name" value="P450"/>
</dbReference>
<protein>
    <recommendedName>
        <fullName evidence="9">Cytochrome P450</fullName>
    </recommendedName>
</protein>
<dbReference type="GO" id="GO:0020037">
    <property type="term" value="F:heme binding"/>
    <property type="evidence" value="ECO:0007669"/>
    <property type="project" value="InterPro"/>
</dbReference>
<dbReference type="PRINTS" id="PR00463">
    <property type="entry name" value="EP450I"/>
</dbReference>
<evidence type="ECO:0000256" key="5">
    <source>
        <dbReference type="PIRSR" id="PIRSR602401-1"/>
    </source>
</evidence>
<keyword evidence="5" id="KW-0349">Heme</keyword>
<comment type="similarity">
    <text evidence="1">Belongs to the cytochrome P450 family.</text>
</comment>
<evidence type="ECO:0000313" key="7">
    <source>
        <dbReference type="EMBL" id="CAI5759118.1"/>
    </source>
</evidence>
<feature type="binding site" description="axial binding residue" evidence="5">
    <location>
        <position position="438"/>
    </location>
    <ligand>
        <name>heme</name>
        <dbReference type="ChEBI" id="CHEBI:30413"/>
    </ligand>
    <ligandPart>
        <name>Fe</name>
        <dbReference type="ChEBI" id="CHEBI:18248"/>
    </ligandPart>
</feature>
<evidence type="ECO:0000256" key="4">
    <source>
        <dbReference type="ARBA" id="ARBA00023004"/>
    </source>
</evidence>
<dbReference type="EMBL" id="CANTUO010000004">
    <property type="protein sequence ID" value="CAI5759118.1"/>
    <property type="molecule type" value="Genomic_DNA"/>
</dbReference>
<evidence type="ECO:0000256" key="6">
    <source>
        <dbReference type="SAM" id="Phobius"/>
    </source>
</evidence>
<dbReference type="OrthoDB" id="1055148at2759"/>
<dbReference type="GO" id="GO:0016705">
    <property type="term" value="F:oxidoreductase activity, acting on paired donors, with incorporation or reduction of molecular oxygen"/>
    <property type="evidence" value="ECO:0007669"/>
    <property type="project" value="InterPro"/>
</dbReference>
<keyword evidence="2 5" id="KW-0479">Metal-binding</keyword>
<organism evidence="7 8">
    <name type="scientific">Candida verbasci</name>
    <dbReference type="NCBI Taxonomy" id="1227364"/>
    <lineage>
        <taxon>Eukaryota</taxon>
        <taxon>Fungi</taxon>
        <taxon>Dikarya</taxon>
        <taxon>Ascomycota</taxon>
        <taxon>Saccharomycotina</taxon>
        <taxon>Pichiomycetes</taxon>
        <taxon>Debaryomycetaceae</taxon>
        <taxon>Candida/Lodderomyces clade</taxon>
        <taxon>Candida</taxon>
    </lineage>
</organism>
<keyword evidence="6" id="KW-0472">Membrane</keyword>
<evidence type="ECO:0000256" key="2">
    <source>
        <dbReference type="ARBA" id="ARBA00022723"/>
    </source>
</evidence>
<comment type="cofactor">
    <cofactor evidence="5">
        <name>heme</name>
        <dbReference type="ChEBI" id="CHEBI:30413"/>
    </cofactor>
</comment>
<keyword evidence="6" id="KW-0812">Transmembrane</keyword>
<keyword evidence="6" id="KW-1133">Transmembrane helix</keyword>
<keyword evidence="4 5" id="KW-0408">Iron</keyword>
<dbReference type="InterPro" id="IPR001128">
    <property type="entry name" value="Cyt_P450"/>
</dbReference>
<reference evidence="7" key="1">
    <citation type="submission" date="2022-12" db="EMBL/GenBank/DDBJ databases">
        <authorList>
            <person name="Brejova B."/>
        </authorList>
    </citation>
    <scope>NUCLEOTIDE SEQUENCE</scope>
</reference>
<evidence type="ECO:0000256" key="3">
    <source>
        <dbReference type="ARBA" id="ARBA00023002"/>
    </source>
</evidence>
<proteinExistence type="inferred from homology"/>
<evidence type="ECO:0000313" key="8">
    <source>
        <dbReference type="Proteomes" id="UP001152885"/>
    </source>
</evidence>
<evidence type="ECO:0008006" key="9">
    <source>
        <dbReference type="Google" id="ProtNLM"/>
    </source>
</evidence>
<dbReference type="InterPro" id="IPR036396">
    <property type="entry name" value="Cyt_P450_sf"/>
</dbReference>
<dbReference type="Pfam" id="PF00067">
    <property type="entry name" value="p450"/>
    <property type="match status" value="1"/>
</dbReference>
<sequence length="509" mass="59184">MFNWLFILFTYHPWLCVILSIILLLGVYDLLTTPMEIEGIFTIPNELPIFGHLIQIINNPSLVFLNWCNLYNESIFQIRIGNTRYVVVNSYNDVFNLWINYSCQNNSRPIHYTFHKLVSSYQGYTIGSTPSSPTCKRKKKSIGKFMTRSSIDQYREIINENINQTIHELFKHTYDEIDLMKYFQQYILKTSIMISYGIELTDTELIDKIIYVENQIIKLRSSISCLQDTIPVLRIFPSRARSLGKRREVYMNKFMKELDLNSERGWNSIVGNLLTNESLTVEEIQSVCLTLVSAGLDNTPLNLNYLFGVISSREDIQLNALRNILETSNDNLELAWEQSQTVKCDYVYAIVLECLRNFSVLPLSLPRLTTKTINYKGLILPNGTNLLMNTYSANHDPEIFDNPYEFRPERWLKDGKLIINPASSFQNHFTFGAGSRMCSGNNLATKEIYEITIRLLLIFEIITNEEFELNPFRSNTNPKGISFEPKQHCIILKPRYLTGFEKLYELINR</sequence>
<dbReference type="InterPro" id="IPR050364">
    <property type="entry name" value="Cytochrome_P450_fung"/>
</dbReference>
<dbReference type="InterPro" id="IPR002401">
    <property type="entry name" value="Cyt_P450_E_grp-I"/>
</dbReference>
<dbReference type="Gene3D" id="1.10.630.10">
    <property type="entry name" value="Cytochrome P450"/>
    <property type="match status" value="1"/>
</dbReference>
<comment type="caution">
    <text evidence="7">The sequence shown here is derived from an EMBL/GenBank/DDBJ whole genome shotgun (WGS) entry which is preliminary data.</text>
</comment>
<feature type="transmembrane region" description="Helical" evidence="6">
    <location>
        <begin position="12"/>
        <end position="31"/>
    </location>
</feature>
<dbReference type="AlphaFoldDB" id="A0A9W4TZD3"/>
<gene>
    <name evidence="7" type="ORF">CANVERA_P3627</name>
</gene>
<keyword evidence="8" id="KW-1185">Reference proteome</keyword>
<dbReference type="GO" id="GO:0005506">
    <property type="term" value="F:iron ion binding"/>
    <property type="evidence" value="ECO:0007669"/>
    <property type="project" value="InterPro"/>
</dbReference>
<keyword evidence="3" id="KW-0560">Oxidoreductase</keyword>